<evidence type="ECO:0000313" key="2">
    <source>
        <dbReference type="Proteomes" id="UP000094271"/>
    </source>
</evidence>
<organism evidence="1 2">
    <name type="scientific">Eisenbergiella tayi</name>
    <dbReference type="NCBI Taxonomy" id="1432052"/>
    <lineage>
        <taxon>Bacteria</taxon>
        <taxon>Bacillati</taxon>
        <taxon>Bacillota</taxon>
        <taxon>Clostridia</taxon>
        <taxon>Lachnospirales</taxon>
        <taxon>Lachnospiraceae</taxon>
        <taxon>Eisenbergiella</taxon>
    </lineage>
</organism>
<sequence length="476" mass="52549">MSDISHGVNANKTSSGTITPVSVDTGVHFVVGTAPVQMVNGKVNEVIMASSYPEAVQALGYSDDWKKYSLCEEIYTAFTLFNSAQVFFVNVLDPKKHKKTVTEAQMGVVDNQIELPIEAIASSVEITGKTAGEDYEAFYSDTKCVVEFLKETTGNVAVKYDAVDASQVTKEDIIGGYSVSTHKTTGLELINSVFPRFTKVPDIILCPNWSHDPEVAAVMSAKSENINGLFEAEAILDVDTAEETGATYYTEVPEWKKKKNFTKRTEIVCFPKVALGDRVFNLSTQLAASMSAVDNATEYGDGTPCESASNKSIQADRMVIADGSEVIMDIQQANYLNENGVVTALNFYNGFVSWGNYTACYPANTDVTDYFYCVNRMFKWVARTLILTYWNYIDRGTKRRLIDAVVQSVNDWLASLATDEKIIGGRVEFNESENSTSQLAAGIVRFHIYMTPPSPMQKMDFVLEYDLSYLEALVAA</sequence>
<reference evidence="1 2" key="1">
    <citation type="submission" date="2016-08" db="EMBL/GenBank/DDBJ databases">
        <authorList>
            <person name="Seilhamer J.J."/>
        </authorList>
    </citation>
    <scope>NUCLEOTIDE SEQUENCE [LARGE SCALE GENOMIC DNA]</scope>
    <source>
        <strain evidence="1 2">NML150140-1</strain>
    </source>
</reference>
<comment type="caution">
    <text evidence="1">The sequence shown here is derived from an EMBL/GenBank/DDBJ whole genome shotgun (WGS) entry which is preliminary data.</text>
</comment>
<protein>
    <submittedName>
        <fullName evidence="1">Phage tail protein</fullName>
    </submittedName>
</protein>
<dbReference type="EMBL" id="MEHA01000001">
    <property type="protein sequence ID" value="ODR55979.1"/>
    <property type="molecule type" value="Genomic_DNA"/>
</dbReference>
<dbReference type="PANTHER" id="PTHR35861">
    <property type="match status" value="1"/>
</dbReference>
<accession>A0A1E3URL0</accession>
<dbReference type="Proteomes" id="UP000094271">
    <property type="component" value="Unassembled WGS sequence"/>
</dbReference>
<gene>
    <name evidence="1" type="ORF">BEI59_02180</name>
</gene>
<proteinExistence type="predicted"/>
<name>A0A1E3URL0_9FIRM</name>
<dbReference type="AlphaFoldDB" id="A0A1E3URL0"/>
<dbReference type="PANTHER" id="PTHR35861:SF2">
    <property type="entry name" value="FELS-2 PROPHAGE PROTEIN"/>
    <property type="match status" value="1"/>
</dbReference>
<dbReference type="OrthoDB" id="9767864at2"/>
<dbReference type="RefSeq" id="WP_069431163.1">
    <property type="nucleotide sequence ID" value="NZ_MEHA01000001.1"/>
</dbReference>
<evidence type="ECO:0000313" key="1">
    <source>
        <dbReference type="EMBL" id="ODR55979.1"/>
    </source>
</evidence>
<dbReference type="InterPro" id="IPR052042">
    <property type="entry name" value="Tail_sheath_structural"/>
</dbReference>